<reference evidence="3 4" key="1">
    <citation type="submission" date="2018-01" db="EMBL/GenBank/DDBJ databases">
        <title>A novel member of the phylum Bacteroidetes isolated from glacier ice.</title>
        <authorList>
            <person name="Liu Q."/>
            <person name="Xin Y.-H."/>
        </authorList>
    </citation>
    <scope>NUCLEOTIDE SEQUENCE [LARGE SCALE GENOMIC DNA]</scope>
    <source>
        <strain evidence="3 4">RB1R16</strain>
    </source>
</reference>
<proteinExistence type="predicted"/>
<dbReference type="EMBL" id="PPSL01000007">
    <property type="protein sequence ID" value="PQJ09128.1"/>
    <property type="molecule type" value="Genomic_DNA"/>
</dbReference>
<dbReference type="AlphaFoldDB" id="A0A2S7SQW9"/>
<name>A0A2S7SQW9_9BACT</name>
<gene>
    <name evidence="3" type="ORF">CJD36_020235</name>
</gene>
<keyword evidence="4" id="KW-1185">Reference proteome</keyword>
<evidence type="ECO:0000256" key="1">
    <source>
        <dbReference type="SAM" id="SignalP"/>
    </source>
</evidence>
<keyword evidence="1" id="KW-0732">Signal</keyword>
<evidence type="ECO:0000313" key="4">
    <source>
        <dbReference type="Proteomes" id="UP000239872"/>
    </source>
</evidence>
<feature type="domain" description="DUF5723" evidence="2">
    <location>
        <begin position="45"/>
        <end position="435"/>
    </location>
</feature>
<dbReference type="InterPro" id="IPR043781">
    <property type="entry name" value="DUF5723"/>
</dbReference>
<accession>A0A2S7SQW9</accession>
<dbReference type="Proteomes" id="UP000239872">
    <property type="component" value="Unassembled WGS sequence"/>
</dbReference>
<feature type="signal peptide" evidence="1">
    <location>
        <begin position="1"/>
        <end position="24"/>
    </location>
</feature>
<evidence type="ECO:0000259" key="2">
    <source>
        <dbReference type="Pfam" id="PF18990"/>
    </source>
</evidence>
<protein>
    <recommendedName>
        <fullName evidence="2">DUF5723 domain-containing protein</fullName>
    </recommendedName>
</protein>
<dbReference type="Pfam" id="PF18990">
    <property type="entry name" value="DUF5723"/>
    <property type="match status" value="1"/>
</dbReference>
<organism evidence="3 4">
    <name type="scientific">Flavipsychrobacter stenotrophus</name>
    <dbReference type="NCBI Taxonomy" id="2077091"/>
    <lineage>
        <taxon>Bacteria</taxon>
        <taxon>Pseudomonadati</taxon>
        <taxon>Bacteroidota</taxon>
        <taxon>Chitinophagia</taxon>
        <taxon>Chitinophagales</taxon>
        <taxon>Chitinophagaceae</taxon>
        <taxon>Flavipsychrobacter</taxon>
    </lineage>
</organism>
<sequence>MTTMKSLKCIFFVIGNVVSISANAQYNIGISTSLYGGINAVQMNPAFISGSRQKIIVNFLGISSFPTDLLVTSGNFAAAIYSENERGLNYNSNIIGNVNRINQAQGPGCQISIGQRFGIGISSRIRSMEKITNINENTLGIISNNNNPQTFDLATHFRYNSHFWNEVGFTFGALMYKKEDRQIKFGITLRSLGGIQYMSVNCKNMSVQYRNADSTFVVKDVDMTASGNLYDTKWQSATNNVAGQLFDSKIGKGLSADIGAVYSCFPMVAKRNDSTGTLIYSDEYKLNVSVSITDIGSIKYPFASDNSYKISGNGVVTQEGLNYNSQKFENLLYYMQSSGFKIDTTKSITKMYMPTSLIMSVNYNILHRFHTVLTGLFSIISKNKPGVFFDNYLNLNTMYEGPRFSFGVPVSYRYATGKIDYGVMLRWRGVYLGTDNLKSAFTQSGINFYLGYQLILNKKPNIKPIVKAH</sequence>
<comment type="caution">
    <text evidence="3">The sequence shown here is derived from an EMBL/GenBank/DDBJ whole genome shotgun (WGS) entry which is preliminary data.</text>
</comment>
<feature type="chain" id="PRO_5015499567" description="DUF5723 domain-containing protein" evidence="1">
    <location>
        <begin position="25"/>
        <end position="469"/>
    </location>
</feature>
<evidence type="ECO:0000313" key="3">
    <source>
        <dbReference type="EMBL" id="PQJ09128.1"/>
    </source>
</evidence>